<accession>A0A8J6G7P4</accession>
<dbReference type="InterPro" id="IPR050516">
    <property type="entry name" value="Olfactory_GPCR"/>
</dbReference>
<dbReference type="PROSITE" id="PS00237">
    <property type="entry name" value="G_PROTEIN_RECEP_F1_1"/>
    <property type="match status" value="1"/>
</dbReference>
<keyword evidence="10 11" id="KW-0807">Transducer</keyword>
<feature type="domain" description="G-protein coupled receptors family 1 profile" evidence="13">
    <location>
        <begin position="43"/>
        <end position="109"/>
    </location>
</feature>
<feature type="transmembrane region" description="Helical" evidence="12">
    <location>
        <begin position="303"/>
        <end position="325"/>
    </location>
</feature>
<keyword evidence="5 12" id="KW-0552">Olfaction</keyword>
<evidence type="ECO:0000256" key="5">
    <source>
        <dbReference type="ARBA" id="ARBA00022725"/>
    </source>
</evidence>
<dbReference type="Proteomes" id="UP000710432">
    <property type="component" value="Unassembled WGS sequence"/>
</dbReference>
<comment type="similarity">
    <text evidence="11">Belongs to the G-protein coupled receptor 1 family.</text>
</comment>
<evidence type="ECO:0000259" key="13">
    <source>
        <dbReference type="PROSITE" id="PS50262"/>
    </source>
</evidence>
<keyword evidence="4 11" id="KW-0812">Transmembrane</keyword>
<evidence type="ECO:0000256" key="6">
    <source>
        <dbReference type="ARBA" id="ARBA00022989"/>
    </source>
</evidence>
<dbReference type="SUPFAM" id="SSF81321">
    <property type="entry name" value="Family A G protein-coupled receptor-like"/>
    <property type="match status" value="2"/>
</dbReference>
<reference evidence="14" key="1">
    <citation type="submission" date="2020-03" db="EMBL/GenBank/DDBJ databases">
        <title>Studies in the Genomics of Life Span.</title>
        <authorList>
            <person name="Glass D."/>
        </authorList>
    </citation>
    <scope>NUCLEOTIDE SEQUENCE</scope>
    <source>
        <strain evidence="14">LTLLF</strain>
        <tissue evidence="14">Muscle</tissue>
    </source>
</reference>
<evidence type="ECO:0000313" key="14">
    <source>
        <dbReference type="EMBL" id="KAH0506295.1"/>
    </source>
</evidence>
<feature type="transmembrane region" description="Helical" evidence="12">
    <location>
        <begin position="166"/>
        <end position="185"/>
    </location>
</feature>
<dbReference type="EMBL" id="JAATJU010024137">
    <property type="protein sequence ID" value="KAH0506295.1"/>
    <property type="molecule type" value="Genomic_DNA"/>
</dbReference>
<dbReference type="Gene3D" id="1.20.1070.10">
    <property type="entry name" value="Rhodopsin 7-helix transmembrane proteins"/>
    <property type="match status" value="2"/>
</dbReference>
<dbReference type="PRINTS" id="PR00245">
    <property type="entry name" value="OLFACTORYR"/>
</dbReference>
<dbReference type="AlphaFoldDB" id="A0A8J6G7P4"/>
<dbReference type="InterPro" id="IPR000276">
    <property type="entry name" value="GPCR_Rhodpsn"/>
</dbReference>
<evidence type="ECO:0000313" key="15">
    <source>
        <dbReference type="Proteomes" id="UP000710432"/>
    </source>
</evidence>
<proteinExistence type="inferred from homology"/>
<dbReference type="Pfam" id="PF13853">
    <property type="entry name" value="7tm_4"/>
    <property type="match status" value="2"/>
</dbReference>
<dbReference type="PANTHER" id="PTHR26452">
    <property type="entry name" value="OLFACTORY RECEPTOR"/>
    <property type="match status" value="1"/>
</dbReference>
<dbReference type="InterPro" id="IPR000725">
    <property type="entry name" value="Olfact_rcpt"/>
</dbReference>
<evidence type="ECO:0000256" key="8">
    <source>
        <dbReference type="ARBA" id="ARBA00023136"/>
    </source>
</evidence>
<evidence type="ECO:0000256" key="9">
    <source>
        <dbReference type="ARBA" id="ARBA00023170"/>
    </source>
</evidence>
<dbReference type="FunFam" id="1.20.1070.10:FF:000001">
    <property type="entry name" value="Olfactory receptor"/>
    <property type="match status" value="1"/>
</dbReference>
<protein>
    <recommendedName>
        <fullName evidence="12">Olfactory receptor</fullName>
    </recommendedName>
</protein>
<evidence type="ECO:0000256" key="12">
    <source>
        <dbReference type="RuleBase" id="RU363047"/>
    </source>
</evidence>
<keyword evidence="7 11" id="KW-0297">G-protein coupled receptor</keyword>
<keyword evidence="3 12" id="KW-0716">Sensory transduction</keyword>
<feature type="transmembrane region" description="Helical" evidence="12">
    <location>
        <begin position="205"/>
        <end position="223"/>
    </location>
</feature>
<comment type="caution">
    <text evidence="14">The sequence shown here is derived from an EMBL/GenBank/DDBJ whole genome shotgun (WGS) entry which is preliminary data.</text>
</comment>
<dbReference type="InterPro" id="IPR017452">
    <property type="entry name" value="GPCR_Rhodpsn_7TM"/>
</dbReference>
<keyword evidence="2 12" id="KW-1003">Cell membrane</keyword>
<dbReference type="GO" id="GO:0005886">
    <property type="term" value="C:plasma membrane"/>
    <property type="evidence" value="ECO:0007669"/>
    <property type="project" value="UniProtKB-SubCell"/>
</dbReference>
<feature type="domain" description="G-protein coupled receptors family 1 profile" evidence="13">
    <location>
        <begin position="128"/>
        <end position="355"/>
    </location>
</feature>
<keyword evidence="6 12" id="KW-1133">Transmembrane helix</keyword>
<evidence type="ECO:0000256" key="2">
    <source>
        <dbReference type="ARBA" id="ARBA00022475"/>
    </source>
</evidence>
<sequence>MSNHTRVTHFILVGFSETPQLRLVVIQFFLLVYTFGLLGNISIIAAAYDRYLAIIRPLLYGTIMSHKCRVEMVVTAWVSGAIYSAFHTFNTFSLPYCGPNVVEHFFCDIPAVMRLSCTDYHLNEDIGFANLSFLDMCYTSVTIPKAVVMSFTGSGLISYPDCVAQLYVFITLASTECFLLTAMAYDRYLAIFRPLLYGTIMSHKCRVAMVVTAWVSGAIYSAFHTFNTFSLPYCGPNVVEHFFCDIPAVMRLSCTDYHLNEEIGFAVSKYIIMSTFALTVLSYVGIVSTVVRIPSVDGRWKAFSTCSSHLTTVVLFYGTGSFVYLRPASRYSPTQGRLASIFYSVLTPSLNPVVYCLRNKDMKFALQKLYCRRKY</sequence>
<keyword evidence="9 11" id="KW-0675">Receptor</keyword>
<dbReference type="PRINTS" id="PR00237">
    <property type="entry name" value="GPCRRHODOPSN"/>
</dbReference>
<organism evidence="14 15">
    <name type="scientific">Microtus ochrogaster</name>
    <name type="common">Prairie vole</name>
    <dbReference type="NCBI Taxonomy" id="79684"/>
    <lineage>
        <taxon>Eukaryota</taxon>
        <taxon>Metazoa</taxon>
        <taxon>Chordata</taxon>
        <taxon>Craniata</taxon>
        <taxon>Vertebrata</taxon>
        <taxon>Euteleostomi</taxon>
        <taxon>Mammalia</taxon>
        <taxon>Eutheria</taxon>
        <taxon>Euarchontoglires</taxon>
        <taxon>Glires</taxon>
        <taxon>Rodentia</taxon>
        <taxon>Myomorpha</taxon>
        <taxon>Muroidea</taxon>
        <taxon>Cricetidae</taxon>
        <taxon>Arvicolinae</taxon>
        <taxon>Microtus</taxon>
    </lineage>
</organism>
<dbReference type="GO" id="GO:0004930">
    <property type="term" value="F:G protein-coupled receptor activity"/>
    <property type="evidence" value="ECO:0007669"/>
    <property type="project" value="UniProtKB-KW"/>
</dbReference>
<gene>
    <name evidence="14" type="ORF">LTLLF_173810</name>
</gene>
<feature type="transmembrane region" description="Helical" evidence="12">
    <location>
        <begin position="337"/>
        <end position="357"/>
    </location>
</feature>
<evidence type="ECO:0000256" key="4">
    <source>
        <dbReference type="ARBA" id="ARBA00022692"/>
    </source>
</evidence>
<feature type="transmembrane region" description="Helical" evidence="12">
    <location>
        <begin position="270"/>
        <end position="291"/>
    </location>
</feature>
<evidence type="ECO:0000256" key="3">
    <source>
        <dbReference type="ARBA" id="ARBA00022606"/>
    </source>
</evidence>
<evidence type="ECO:0000256" key="1">
    <source>
        <dbReference type="ARBA" id="ARBA00004651"/>
    </source>
</evidence>
<feature type="transmembrane region" description="Helical" evidence="12">
    <location>
        <begin position="24"/>
        <end position="48"/>
    </location>
</feature>
<evidence type="ECO:0000256" key="11">
    <source>
        <dbReference type="RuleBase" id="RU000688"/>
    </source>
</evidence>
<comment type="subcellular location">
    <subcellularLocation>
        <location evidence="1 12">Cell membrane</location>
        <topology evidence="1 12">Multi-pass membrane protein</topology>
    </subcellularLocation>
</comment>
<name>A0A8J6G7P4_MICOH</name>
<keyword evidence="8 12" id="KW-0472">Membrane</keyword>
<dbReference type="PROSITE" id="PS50262">
    <property type="entry name" value="G_PROTEIN_RECEP_F1_2"/>
    <property type="match status" value="2"/>
</dbReference>
<evidence type="ECO:0000256" key="7">
    <source>
        <dbReference type="ARBA" id="ARBA00023040"/>
    </source>
</evidence>
<evidence type="ECO:0000256" key="10">
    <source>
        <dbReference type="ARBA" id="ARBA00023224"/>
    </source>
</evidence>
<dbReference type="GO" id="GO:0004984">
    <property type="term" value="F:olfactory receptor activity"/>
    <property type="evidence" value="ECO:0007669"/>
    <property type="project" value="InterPro"/>
</dbReference>